<gene>
    <name evidence="2" type="ORF">FKW44_016265</name>
</gene>
<evidence type="ECO:0000313" key="3">
    <source>
        <dbReference type="Proteomes" id="UP000595437"/>
    </source>
</evidence>
<organism evidence="2 3">
    <name type="scientific">Caligus rogercresseyi</name>
    <name type="common">Sea louse</name>
    <dbReference type="NCBI Taxonomy" id="217165"/>
    <lineage>
        <taxon>Eukaryota</taxon>
        <taxon>Metazoa</taxon>
        <taxon>Ecdysozoa</taxon>
        <taxon>Arthropoda</taxon>
        <taxon>Crustacea</taxon>
        <taxon>Multicrustacea</taxon>
        <taxon>Hexanauplia</taxon>
        <taxon>Copepoda</taxon>
        <taxon>Siphonostomatoida</taxon>
        <taxon>Caligidae</taxon>
        <taxon>Caligus</taxon>
    </lineage>
</organism>
<accession>A0A7T8H1H6</accession>
<evidence type="ECO:0000256" key="1">
    <source>
        <dbReference type="SAM" id="MobiDB-lite"/>
    </source>
</evidence>
<keyword evidence="3" id="KW-1185">Reference proteome</keyword>
<dbReference type="Proteomes" id="UP000595437">
    <property type="component" value="Chromosome 11"/>
</dbReference>
<proteinExistence type="predicted"/>
<dbReference type="AlphaFoldDB" id="A0A7T8H1H6"/>
<feature type="region of interest" description="Disordered" evidence="1">
    <location>
        <begin position="1"/>
        <end position="70"/>
    </location>
</feature>
<protein>
    <submittedName>
        <fullName evidence="2">Uncharacterized protein</fullName>
    </submittedName>
</protein>
<feature type="compositionally biased region" description="Polar residues" evidence="1">
    <location>
        <begin position="10"/>
        <end position="28"/>
    </location>
</feature>
<reference evidence="3" key="1">
    <citation type="submission" date="2021-01" db="EMBL/GenBank/DDBJ databases">
        <title>Caligus Genome Assembly.</title>
        <authorList>
            <person name="Gallardo-Escarate C."/>
        </authorList>
    </citation>
    <scope>NUCLEOTIDE SEQUENCE [LARGE SCALE GENOMIC DNA]</scope>
</reference>
<feature type="compositionally biased region" description="Polar residues" evidence="1">
    <location>
        <begin position="48"/>
        <end position="58"/>
    </location>
</feature>
<evidence type="ECO:0000313" key="2">
    <source>
        <dbReference type="EMBL" id="QQP41792.1"/>
    </source>
</evidence>
<sequence length="123" mass="13755">MPPWDPQPDFSPNSSQAQTKAGSGTTPPGQWHNRKGEIDNQRMPRTHFGNSRGQQQAHPPSDRKGGVKGLKACSPCKRWVAPALRKPALRDQNRQAGSKKVVWRRRKMSWLPRNVIEASHGSS</sequence>
<name>A0A7T8H1H6_CALRO</name>
<dbReference type="EMBL" id="CP045900">
    <property type="protein sequence ID" value="QQP41792.1"/>
    <property type="molecule type" value="Genomic_DNA"/>
</dbReference>